<dbReference type="UniPathway" id="UPA00031">
    <property type="reaction ID" value="UER00006"/>
</dbReference>
<keyword evidence="11 18" id="KW-0808">Transferase</keyword>
<evidence type="ECO:0000256" key="7">
    <source>
        <dbReference type="ARBA" id="ARBA00020998"/>
    </source>
</evidence>
<evidence type="ECO:0000256" key="17">
    <source>
        <dbReference type="ARBA" id="ARBA00024861"/>
    </source>
</evidence>
<dbReference type="GO" id="GO:0003879">
    <property type="term" value="F:ATP phosphoribosyltransferase activity"/>
    <property type="evidence" value="ECO:0007669"/>
    <property type="project" value="UniProtKB-UniRule"/>
</dbReference>
<evidence type="ECO:0000259" key="19">
    <source>
        <dbReference type="Pfam" id="PF01634"/>
    </source>
</evidence>
<comment type="caution">
    <text evidence="21">The sequence shown here is derived from an EMBL/GenBank/DDBJ whole genome shotgun (WGS) entry which is preliminary data.</text>
</comment>
<evidence type="ECO:0000256" key="11">
    <source>
        <dbReference type="ARBA" id="ARBA00022679"/>
    </source>
</evidence>
<feature type="domain" description="Histidine biosynthesis HisG C-terminal" evidence="20">
    <location>
        <begin position="209"/>
        <end position="282"/>
    </location>
</feature>
<keyword evidence="15 18" id="KW-0460">Magnesium</keyword>
<dbReference type="Gene3D" id="3.30.70.120">
    <property type="match status" value="1"/>
</dbReference>
<dbReference type="OrthoDB" id="9801867at2"/>
<dbReference type="GO" id="GO:0000105">
    <property type="term" value="P:L-histidine biosynthetic process"/>
    <property type="evidence" value="ECO:0007669"/>
    <property type="project" value="UniProtKB-UniRule"/>
</dbReference>
<dbReference type="InterPro" id="IPR013115">
    <property type="entry name" value="HisG_C"/>
</dbReference>
<dbReference type="InterPro" id="IPR015867">
    <property type="entry name" value="N-reg_PII/ATP_PRibTrfase_C"/>
</dbReference>
<dbReference type="RefSeq" id="WP_120605426.1">
    <property type="nucleotide sequence ID" value="NZ_RAWE01000117.1"/>
</dbReference>
<dbReference type="Pfam" id="PF01634">
    <property type="entry name" value="HisG"/>
    <property type="match status" value="1"/>
</dbReference>
<evidence type="ECO:0000313" key="22">
    <source>
        <dbReference type="Proteomes" id="UP000268313"/>
    </source>
</evidence>
<evidence type="ECO:0000256" key="2">
    <source>
        <dbReference type="ARBA" id="ARBA00001946"/>
    </source>
</evidence>
<dbReference type="FunFam" id="3.30.70.120:FF:000002">
    <property type="entry name" value="ATP phosphoribosyltransferase"/>
    <property type="match status" value="1"/>
</dbReference>
<proteinExistence type="inferred from homology"/>
<feature type="domain" description="ATP phosphoribosyltransferase catalytic" evidence="19">
    <location>
        <begin position="49"/>
        <end position="203"/>
    </location>
</feature>
<comment type="similarity">
    <text evidence="5 18">Belongs to the ATP phosphoribosyltransferase family. Long subfamily.</text>
</comment>
<evidence type="ECO:0000313" key="21">
    <source>
        <dbReference type="EMBL" id="RKG99301.1"/>
    </source>
</evidence>
<evidence type="ECO:0000256" key="8">
    <source>
        <dbReference type="ARBA" id="ARBA00022490"/>
    </source>
</evidence>
<dbReference type="HAMAP" id="MF_00079">
    <property type="entry name" value="HisG_Long"/>
    <property type="match status" value="1"/>
</dbReference>
<dbReference type="GO" id="GO:0005737">
    <property type="term" value="C:cytoplasm"/>
    <property type="evidence" value="ECO:0007669"/>
    <property type="project" value="UniProtKB-SubCell"/>
</dbReference>
<keyword evidence="14 18" id="KW-0067">ATP-binding</keyword>
<dbReference type="PANTHER" id="PTHR21403">
    <property type="entry name" value="ATP PHOSPHORIBOSYLTRANSFERASE ATP-PRTASE"/>
    <property type="match status" value="1"/>
</dbReference>
<gene>
    <name evidence="18" type="primary">hisG</name>
    <name evidence="21" type="ORF">D7X32_26875</name>
</gene>
<dbReference type="SUPFAM" id="SSF54913">
    <property type="entry name" value="GlnB-like"/>
    <property type="match status" value="1"/>
</dbReference>
<dbReference type="PANTHER" id="PTHR21403:SF10">
    <property type="entry name" value="ATP PHOSPHORIBOSYLTRANSFERASE"/>
    <property type="match status" value="1"/>
</dbReference>
<dbReference type="Gene3D" id="3.40.190.10">
    <property type="entry name" value="Periplasmic binding protein-like II"/>
    <property type="match status" value="2"/>
</dbReference>
<comment type="catalytic activity">
    <reaction evidence="1 18">
        <text>1-(5-phospho-beta-D-ribosyl)-ATP + diphosphate = 5-phospho-alpha-D-ribose 1-diphosphate + ATP</text>
        <dbReference type="Rhea" id="RHEA:18473"/>
        <dbReference type="ChEBI" id="CHEBI:30616"/>
        <dbReference type="ChEBI" id="CHEBI:33019"/>
        <dbReference type="ChEBI" id="CHEBI:58017"/>
        <dbReference type="ChEBI" id="CHEBI:73183"/>
        <dbReference type="EC" id="2.4.2.17"/>
    </reaction>
</comment>
<protein>
    <recommendedName>
        <fullName evidence="7 18">ATP phosphoribosyltransferase</fullName>
        <shortName evidence="18">ATP-PRT</shortName>
        <shortName evidence="18">ATP-PRTase</shortName>
        <ecNumber evidence="6 18">2.4.2.17</ecNumber>
    </recommendedName>
</protein>
<dbReference type="InterPro" id="IPR013820">
    <property type="entry name" value="ATP_PRibTrfase_cat"/>
</dbReference>
<evidence type="ECO:0000256" key="3">
    <source>
        <dbReference type="ARBA" id="ARBA00004496"/>
    </source>
</evidence>
<evidence type="ECO:0000256" key="1">
    <source>
        <dbReference type="ARBA" id="ARBA00000915"/>
    </source>
</evidence>
<dbReference type="GO" id="GO:0000287">
    <property type="term" value="F:magnesium ion binding"/>
    <property type="evidence" value="ECO:0007669"/>
    <property type="project" value="UniProtKB-UniRule"/>
</dbReference>
<comment type="function">
    <text evidence="17 18">Catalyzes the condensation of ATP and 5-phosphoribose 1-diphosphate to form N'-(5'-phosphoribosyl)-ATP (PR-ATP). Has a crucial role in the pathway because the rate of histidine biosynthesis seems to be controlled primarily by regulation of HisG enzymatic activity.</text>
</comment>
<dbReference type="NCBIfam" id="TIGR00070">
    <property type="entry name" value="hisG"/>
    <property type="match status" value="1"/>
</dbReference>
<evidence type="ECO:0000256" key="10">
    <source>
        <dbReference type="ARBA" id="ARBA00022676"/>
    </source>
</evidence>
<dbReference type="InterPro" id="IPR001348">
    <property type="entry name" value="ATP_PRibTrfase_HisG"/>
</dbReference>
<dbReference type="Proteomes" id="UP000268313">
    <property type="component" value="Unassembled WGS sequence"/>
</dbReference>
<evidence type="ECO:0000256" key="9">
    <source>
        <dbReference type="ARBA" id="ARBA00022605"/>
    </source>
</evidence>
<dbReference type="NCBIfam" id="TIGR03455">
    <property type="entry name" value="HisG_C-term"/>
    <property type="match status" value="1"/>
</dbReference>
<name>A0A3A8KA76_9BACT</name>
<keyword evidence="16 18" id="KW-0368">Histidine biosynthesis</keyword>
<sequence length="285" mass="30613">MLKIALPNKGRLSEEVRELFNDAGLEVRARGERALTASLGGEFEAIFVRAQDIPEFVADGAAQAGVTGWDLVNEAGRELESLMDLEFGRCRLVVAARDESGIARVEDVKDGVRVASCFPRLTQAFFQQRGQKVTVVPVSGAAEIAPHLGIADIVVDLTSTGSTLKMNGLREVATVLESSARLVAYPRNGLEARRALEELTQALGSVLAARGRRYLMANVPKTSLEQVREVLPGLNGPTVVDVMNGGHFVAVHAVVSSRTLYRTVNALKALGGQGILVTRIERLMA</sequence>
<evidence type="ECO:0000256" key="15">
    <source>
        <dbReference type="ARBA" id="ARBA00022842"/>
    </source>
</evidence>
<accession>A0A3A8KA76</accession>
<dbReference type="EMBL" id="RAWE01000117">
    <property type="protein sequence ID" value="RKG99301.1"/>
    <property type="molecule type" value="Genomic_DNA"/>
</dbReference>
<comment type="activity regulation">
    <text evidence="18">Feedback inhibited by histidine.</text>
</comment>
<evidence type="ECO:0000256" key="5">
    <source>
        <dbReference type="ARBA" id="ARBA00007955"/>
    </source>
</evidence>
<dbReference type="Pfam" id="PF08029">
    <property type="entry name" value="HisG_C"/>
    <property type="match status" value="1"/>
</dbReference>
<keyword evidence="8 18" id="KW-0963">Cytoplasm</keyword>
<dbReference type="InterPro" id="IPR011322">
    <property type="entry name" value="N-reg_PII-like_a/b"/>
</dbReference>
<keyword evidence="22" id="KW-1185">Reference proteome</keyword>
<keyword evidence="9 18" id="KW-0028">Amino-acid biosynthesis</keyword>
<organism evidence="21 22">
    <name type="scientific">Corallococcus carmarthensis</name>
    <dbReference type="NCBI Taxonomy" id="2316728"/>
    <lineage>
        <taxon>Bacteria</taxon>
        <taxon>Pseudomonadati</taxon>
        <taxon>Myxococcota</taxon>
        <taxon>Myxococcia</taxon>
        <taxon>Myxococcales</taxon>
        <taxon>Cystobacterineae</taxon>
        <taxon>Myxococcaceae</taxon>
        <taxon>Corallococcus</taxon>
    </lineage>
</organism>
<evidence type="ECO:0000259" key="20">
    <source>
        <dbReference type="Pfam" id="PF08029"/>
    </source>
</evidence>
<evidence type="ECO:0000256" key="18">
    <source>
        <dbReference type="HAMAP-Rule" id="MF_00079"/>
    </source>
</evidence>
<dbReference type="EC" id="2.4.2.17" evidence="6 18"/>
<keyword evidence="10 18" id="KW-0328">Glycosyltransferase</keyword>
<dbReference type="InterPro" id="IPR018198">
    <property type="entry name" value="ATP_PRibTrfase_CS"/>
</dbReference>
<evidence type="ECO:0000256" key="6">
    <source>
        <dbReference type="ARBA" id="ARBA00011946"/>
    </source>
</evidence>
<dbReference type="InterPro" id="IPR020621">
    <property type="entry name" value="ATP-PRT_HisG_long"/>
</dbReference>
<dbReference type="SUPFAM" id="SSF53850">
    <property type="entry name" value="Periplasmic binding protein-like II"/>
    <property type="match status" value="1"/>
</dbReference>
<dbReference type="AlphaFoldDB" id="A0A3A8KA76"/>
<evidence type="ECO:0000256" key="12">
    <source>
        <dbReference type="ARBA" id="ARBA00022723"/>
    </source>
</evidence>
<keyword evidence="12 18" id="KW-0479">Metal-binding</keyword>
<dbReference type="PROSITE" id="PS01316">
    <property type="entry name" value="ATP_P_PHORIBOSYLTR"/>
    <property type="match status" value="1"/>
</dbReference>
<dbReference type="GO" id="GO:0005524">
    <property type="term" value="F:ATP binding"/>
    <property type="evidence" value="ECO:0007669"/>
    <property type="project" value="UniProtKB-KW"/>
</dbReference>
<comment type="cofactor">
    <cofactor evidence="2 18">
        <name>Mg(2+)</name>
        <dbReference type="ChEBI" id="CHEBI:18420"/>
    </cofactor>
</comment>
<keyword evidence="13 18" id="KW-0547">Nucleotide-binding</keyword>
<evidence type="ECO:0000256" key="14">
    <source>
        <dbReference type="ARBA" id="ARBA00022840"/>
    </source>
</evidence>
<comment type="subcellular location">
    <subcellularLocation>
        <location evidence="3 18">Cytoplasm</location>
    </subcellularLocation>
</comment>
<evidence type="ECO:0000256" key="16">
    <source>
        <dbReference type="ARBA" id="ARBA00023102"/>
    </source>
</evidence>
<comment type="pathway">
    <text evidence="4 18">Amino-acid biosynthesis; L-histidine biosynthesis; L-histidine from 5-phospho-alpha-D-ribose 1-diphosphate: step 1/9.</text>
</comment>
<reference evidence="22" key="1">
    <citation type="submission" date="2018-09" db="EMBL/GenBank/DDBJ databases">
        <authorList>
            <person name="Livingstone P.G."/>
            <person name="Whitworth D.E."/>
        </authorList>
    </citation>
    <scope>NUCLEOTIDE SEQUENCE [LARGE SCALE GENOMIC DNA]</scope>
    <source>
        <strain evidence="22">CA043D</strain>
    </source>
</reference>
<evidence type="ECO:0000256" key="4">
    <source>
        <dbReference type="ARBA" id="ARBA00004667"/>
    </source>
</evidence>
<evidence type="ECO:0000256" key="13">
    <source>
        <dbReference type="ARBA" id="ARBA00022741"/>
    </source>
</evidence>